<dbReference type="EMBL" id="AZHX01002565">
    <property type="protein sequence ID" value="ETW93872.1"/>
    <property type="molecule type" value="Genomic_DNA"/>
</dbReference>
<feature type="binding site" evidence="7">
    <location>
        <position position="55"/>
    </location>
    <ligand>
        <name>5-hydroxyisourate</name>
        <dbReference type="ChEBI" id="CHEBI:18072"/>
    </ligand>
</feature>
<evidence type="ECO:0000313" key="10">
    <source>
        <dbReference type="Proteomes" id="UP000019140"/>
    </source>
</evidence>
<feature type="binding site" evidence="7">
    <location>
        <position position="216"/>
    </location>
    <ligand>
        <name>5-hydroxyisourate</name>
        <dbReference type="ChEBI" id="CHEBI:18072"/>
    </ligand>
</feature>
<dbReference type="EC" id="1.7.3.3" evidence="5 8"/>
<dbReference type="AlphaFoldDB" id="W4L779"/>
<feature type="binding site" evidence="7">
    <location>
        <position position="55"/>
    </location>
    <ligand>
        <name>urate</name>
        <dbReference type="ChEBI" id="CHEBI:17775"/>
    </ligand>
</feature>
<dbReference type="NCBIfam" id="TIGR03383">
    <property type="entry name" value="urate_oxi"/>
    <property type="match status" value="1"/>
</dbReference>
<feature type="binding site" evidence="7">
    <location>
        <position position="243"/>
    </location>
    <ligand>
        <name>O2</name>
        <dbReference type="ChEBI" id="CHEBI:15379"/>
    </ligand>
</feature>
<dbReference type="PIRSF" id="PIRSF000241">
    <property type="entry name" value="Urate_oxidase"/>
    <property type="match status" value="1"/>
</dbReference>
<feature type="binding site" evidence="7">
    <location>
        <position position="243"/>
    </location>
    <ligand>
        <name>urate</name>
        <dbReference type="ChEBI" id="CHEBI:17775"/>
    </ligand>
</feature>
<feature type="binding site" evidence="7">
    <location>
        <position position="173"/>
    </location>
    <ligand>
        <name>5-hydroxyisourate</name>
        <dbReference type="ChEBI" id="CHEBI:18072"/>
    </ligand>
</feature>
<feature type="binding site" evidence="7">
    <location>
        <position position="56"/>
    </location>
    <ligand>
        <name>urate</name>
        <dbReference type="ChEBI" id="CHEBI:17775"/>
    </ligand>
</feature>
<feature type="binding site" evidence="7">
    <location>
        <position position="243"/>
    </location>
    <ligand>
        <name>5-hydroxyisourate</name>
        <dbReference type="ChEBI" id="CHEBI:18072"/>
    </ligand>
</feature>
<keyword evidence="3 5" id="KW-0659">Purine metabolism</keyword>
<feature type="binding site" evidence="7">
    <location>
        <position position="156"/>
    </location>
    <ligand>
        <name>urate</name>
        <dbReference type="ChEBI" id="CHEBI:17775"/>
    </ligand>
</feature>
<feature type="binding site" evidence="7">
    <location>
        <position position="173"/>
    </location>
    <ligand>
        <name>urate</name>
        <dbReference type="ChEBI" id="CHEBI:17775"/>
    </ligand>
</feature>
<proteinExistence type="inferred from homology"/>
<dbReference type="HOGENOM" id="CLU_048151_1_0_7"/>
<evidence type="ECO:0000256" key="7">
    <source>
        <dbReference type="PIRSR" id="PIRSR000241-2"/>
    </source>
</evidence>
<evidence type="ECO:0000256" key="3">
    <source>
        <dbReference type="ARBA" id="ARBA00022631"/>
    </source>
</evidence>
<feature type="binding site" evidence="7">
    <location>
        <position position="217"/>
    </location>
    <ligand>
        <name>urate</name>
        <dbReference type="ChEBI" id="CHEBI:17775"/>
    </ligand>
</feature>
<feature type="active site" description="Charge relay system" evidence="6">
    <location>
        <position position="10"/>
    </location>
</feature>
<dbReference type="GO" id="GO:0006145">
    <property type="term" value="P:purine nucleobase catabolic process"/>
    <property type="evidence" value="ECO:0007669"/>
    <property type="project" value="TreeGrafter"/>
</dbReference>
<comment type="pathway">
    <text evidence="1 5">Purine metabolism; urate degradation; (S)-allantoin from urate: step 1/3.</text>
</comment>
<dbReference type="Proteomes" id="UP000019140">
    <property type="component" value="Unassembled WGS sequence"/>
</dbReference>
<keyword evidence="4 5" id="KW-0560">Oxidoreductase</keyword>
<dbReference type="GO" id="GO:0019628">
    <property type="term" value="P:urate catabolic process"/>
    <property type="evidence" value="ECO:0007669"/>
    <property type="project" value="UniProtKB-UniPathway"/>
</dbReference>
<dbReference type="PANTHER" id="PTHR42874:SF1">
    <property type="entry name" value="URICASE"/>
    <property type="match status" value="1"/>
</dbReference>
<comment type="function">
    <text evidence="5 8">Catalyzes the oxidation of uric acid to 5-hydroxyisourate, which is further processed to form (S)-allantoin.</text>
</comment>
<comment type="similarity">
    <text evidence="2 5 8">Belongs to the uricase family.</text>
</comment>
<feature type="active site" description="Charge relay system" evidence="6">
    <location>
        <position position="55"/>
    </location>
</feature>
<keyword evidence="10" id="KW-1185">Reference proteome</keyword>
<evidence type="ECO:0000256" key="6">
    <source>
        <dbReference type="PIRSR" id="PIRSR000241-1"/>
    </source>
</evidence>
<reference evidence="9 10" key="1">
    <citation type="journal article" date="2014" name="Nature">
        <title>An environmental bacterial taxon with a large and distinct metabolic repertoire.</title>
        <authorList>
            <person name="Wilson M.C."/>
            <person name="Mori T."/>
            <person name="Ruckert C."/>
            <person name="Uria A.R."/>
            <person name="Helf M.J."/>
            <person name="Takada K."/>
            <person name="Gernert C."/>
            <person name="Steffens U.A."/>
            <person name="Heycke N."/>
            <person name="Schmitt S."/>
            <person name="Rinke C."/>
            <person name="Helfrich E.J."/>
            <person name="Brachmann A.O."/>
            <person name="Gurgui C."/>
            <person name="Wakimoto T."/>
            <person name="Kracht M."/>
            <person name="Crusemann M."/>
            <person name="Hentschel U."/>
            <person name="Abe I."/>
            <person name="Matsunaga S."/>
            <person name="Kalinowski J."/>
            <person name="Takeyama H."/>
            <person name="Piel J."/>
        </authorList>
    </citation>
    <scope>NUCLEOTIDE SEQUENCE [LARGE SCALE GENOMIC DNA]</scope>
    <source>
        <strain evidence="10">TSY2</strain>
    </source>
</reference>
<protein>
    <recommendedName>
        <fullName evidence="5 8">Uricase</fullName>
        <ecNumber evidence="5 8">1.7.3.3</ecNumber>
    </recommendedName>
    <alternativeName>
        <fullName evidence="5">Urate oxidase</fullName>
    </alternativeName>
</protein>
<feature type="binding site" evidence="7">
    <location>
        <position position="55"/>
    </location>
    <ligand>
        <name>O2</name>
        <dbReference type="ChEBI" id="CHEBI:15379"/>
    </ligand>
</feature>
<dbReference type="GO" id="GO:0004846">
    <property type="term" value="F:urate oxidase activity"/>
    <property type="evidence" value="ECO:0007669"/>
    <property type="project" value="UniProtKB-EC"/>
</dbReference>
<dbReference type="PRINTS" id="PR00093">
    <property type="entry name" value="URICASE"/>
</dbReference>
<organism evidence="9 10">
    <name type="scientific">Candidatus Entotheonella gemina</name>
    <dbReference type="NCBI Taxonomy" id="1429439"/>
    <lineage>
        <taxon>Bacteria</taxon>
        <taxon>Pseudomonadati</taxon>
        <taxon>Nitrospinota/Tectimicrobiota group</taxon>
        <taxon>Candidatus Tectimicrobiota</taxon>
        <taxon>Candidatus Entotheonellia</taxon>
        <taxon>Candidatus Entotheonellales</taxon>
        <taxon>Candidatus Entotheonellaceae</taxon>
        <taxon>Candidatus Entotheonella</taxon>
    </lineage>
</organism>
<evidence type="ECO:0000256" key="2">
    <source>
        <dbReference type="ARBA" id="ARBA00009760"/>
    </source>
</evidence>
<evidence type="ECO:0000256" key="4">
    <source>
        <dbReference type="ARBA" id="ARBA00023002"/>
    </source>
</evidence>
<comment type="caution">
    <text evidence="9">The sequence shown here is derived from an EMBL/GenBank/DDBJ whole genome shotgun (WGS) entry which is preliminary data.</text>
</comment>
<sequence>MPFVQQRYGKANVRVLRLHRQGDYHEVREVRVKVTLDGEFTRAYTQADNAPVVTTDSMKNLVQVLALEHLARANEPFSLAIAQCFLDRYAHVAKALVEIDETSWSRMQVDGQPHDHSFVKAEGGTPFAAVTVTRSSQDIVAGIRDFQIMKTTQSGFVGYVRDEYTTLPETTDRILATRLQAAWRFKSAQPTDYAAVTKAIRAALLQVFATTYSDSVQDSVYRMGEAALAAAPDIAEITLSMPNIHYLPISLSHFGLETQDQLFLPTDEPNGHIEATMRRG</sequence>
<dbReference type="Gene3D" id="3.10.270.10">
    <property type="entry name" value="Urate Oxidase"/>
    <property type="match status" value="1"/>
</dbReference>
<dbReference type="UniPathway" id="UPA00394">
    <property type="reaction ID" value="UER00650"/>
</dbReference>
<evidence type="ECO:0000256" key="1">
    <source>
        <dbReference type="ARBA" id="ARBA00004831"/>
    </source>
</evidence>
<evidence type="ECO:0000256" key="5">
    <source>
        <dbReference type="PIRNR" id="PIRNR000241"/>
    </source>
</evidence>
<comment type="catalytic activity">
    <reaction evidence="5 8">
        <text>urate + O2 + H2O = 5-hydroxyisourate + H2O2</text>
        <dbReference type="Rhea" id="RHEA:21368"/>
        <dbReference type="ChEBI" id="CHEBI:15377"/>
        <dbReference type="ChEBI" id="CHEBI:15379"/>
        <dbReference type="ChEBI" id="CHEBI:16240"/>
        <dbReference type="ChEBI" id="CHEBI:17775"/>
        <dbReference type="ChEBI" id="CHEBI:18072"/>
        <dbReference type="EC" id="1.7.3.3"/>
    </reaction>
</comment>
<accession>W4L779</accession>
<feature type="binding site" evidence="7">
    <location>
        <position position="217"/>
    </location>
    <ligand>
        <name>5-hydroxyisourate</name>
        <dbReference type="ChEBI" id="CHEBI:18072"/>
    </ligand>
</feature>
<feature type="binding site" evidence="7">
    <location>
        <position position="216"/>
    </location>
    <ligand>
        <name>urate</name>
        <dbReference type="ChEBI" id="CHEBI:17775"/>
    </ligand>
</feature>
<feature type="binding site" evidence="7">
    <location>
        <position position="156"/>
    </location>
    <ligand>
        <name>5-hydroxyisourate</name>
        <dbReference type="ChEBI" id="CHEBI:18072"/>
    </ligand>
</feature>
<evidence type="ECO:0000256" key="8">
    <source>
        <dbReference type="RuleBase" id="RU004455"/>
    </source>
</evidence>
<dbReference type="Pfam" id="PF01014">
    <property type="entry name" value="Uricase"/>
    <property type="match status" value="2"/>
</dbReference>
<dbReference type="PATRIC" id="fig|1429439.4.peg.8319"/>
<feature type="active site" description="Charge relay system" evidence="6">
    <location>
        <position position="245"/>
    </location>
</feature>
<gene>
    <name evidence="9" type="ORF">ETSY2_50660</name>
</gene>
<dbReference type="SUPFAM" id="SSF55620">
    <property type="entry name" value="Tetrahydrobiopterin biosynthesis enzymes-like"/>
    <property type="match status" value="2"/>
</dbReference>
<feature type="binding site" evidence="7">
    <location>
        <position position="56"/>
    </location>
    <ligand>
        <name>5-hydroxyisourate</name>
        <dbReference type="ChEBI" id="CHEBI:18072"/>
    </ligand>
</feature>
<name>W4L779_9BACT</name>
<evidence type="ECO:0000313" key="9">
    <source>
        <dbReference type="EMBL" id="ETW93872.1"/>
    </source>
</evidence>
<dbReference type="PANTHER" id="PTHR42874">
    <property type="entry name" value="URICASE"/>
    <property type="match status" value="1"/>
</dbReference>
<dbReference type="InterPro" id="IPR002042">
    <property type="entry name" value="Uricase"/>
</dbReference>